<reference evidence="2 3" key="1">
    <citation type="journal article" date="2015" name="Genome Biol.">
        <title>Comparative genomics of Steinernema reveals deeply conserved gene regulatory networks.</title>
        <authorList>
            <person name="Dillman A.R."/>
            <person name="Macchietto M."/>
            <person name="Porter C.F."/>
            <person name="Rogers A."/>
            <person name="Williams B."/>
            <person name="Antoshechkin I."/>
            <person name="Lee M.M."/>
            <person name="Goodwin Z."/>
            <person name="Lu X."/>
            <person name="Lewis E.E."/>
            <person name="Goodrich-Blair H."/>
            <person name="Stock S.P."/>
            <person name="Adams B.J."/>
            <person name="Sternberg P.W."/>
            <person name="Mortazavi A."/>
        </authorList>
    </citation>
    <scope>NUCLEOTIDE SEQUENCE [LARGE SCALE GENOMIC DNA]</scope>
    <source>
        <strain evidence="2 3">ALL</strain>
    </source>
</reference>
<dbReference type="AlphaFoldDB" id="A0A4U5MQZ3"/>
<proteinExistence type="predicted"/>
<evidence type="ECO:0000256" key="1">
    <source>
        <dbReference type="SAM" id="MobiDB-lite"/>
    </source>
</evidence>
<feature type="compositionally biased region" description="Basic residues" evidence="1">
    <location>
        <begin position="24"/>
        <end position="38"/>
    </location>
</feature>
<name>A0A4U5MQZ3_STECR</name>
<comment type="caution">
    <text evidence="2">The sequence shown here is derived from an EMBL/GenBank/DDBJ whole genome shotgun (WGS) entry which is preliminary data.</text>
</comment>
<accession>A0A4U5MQZ3</accession>
<dbReference type="EMBL" id="AZBU02000006">
    <property type="protein sequence ID" value="TKR71733.1"/>
    <property type="molecule type" value="Genomic_DNA"/>
</dbReference>
<feature type="compositionally biased region" description="Basic and acidic residues" evidence="1">
    <location>
        <begin position="1"/>
        <end position="23"/>
    </location>
</feature>
<keyword evidence="3" id="KW-1185">Reference proteome</keyword>
<gene>
    <name evidence="2" type="ORF">L596_019282</name>
</gene>
<dbReference type="Proteomes" id="UP000298663">
    <property type="component" value="Unassembled WGS sequence"/>
</dbReference>
<protein>
    <submittedName>
        <fullName evidence="2">Uncharacterized protein</fullName>
    </submittedName>
</protein>
<evidence type="ECO:0000313" key="3">
    <source>
        <dbReference type="Proteomes" id="UP000298663"/>
    </source>
</evidence>
<reference evidence="2 3" key="2">
    <citation type="journal article" date="2019" name="G3 (Bethesda)">
        <title>Hybrid Assembly of the Genome of the Entomopathogenic Nematode Steinernema carpocapsae Identifies the X-Chromosome.</title>
        <authorList>
            <person name="Serra L."/>
            <person name="Macchietto M."/>
            <person name="Macias-Munoz A."/>
            <person name="McGill C.J."/>
            <person name="Rodriguez I.M."/>
            <person name="Rodriguez B."/>
            <person name="Murad R."/>
            <person name="Mortazavi A."/>
        </authorList>
    </citation>
    <scope>NUCLEOTIDE SEQUENCE [LARGE SCALE GENOMIC DNA]</scope>
    <source>
        <strain evidence="2 3">ALL</strain>
    </source>
</reference>
<sequence>MRDGKEKQTTKERVKSKANDSKGKMKSLWKKAAAKKPRTSQSKSLKVAPKSRQSKIFSVPIVESKDSVIPASA</sequence>
<organism evidence="2 3">
    <name type="scientific">Steinernema carpocapsae</name>
    <name type="common">Entomopathogenic nematode</name>
    <dbReference type="NCBI Taxonomy" id="34508"/>
    <lineage>
        <taxon>Eukaryota</taxon>
        <taxon>Metazoa</taxon>
        <taxon>Ecdysozoa</taxon>
        <taxon>Nematoda</taxon>
        <taxon>Chromadorea</taxon>
        <taxon>Rhabditida</taxon>
        <taxon>Tylenchina</taxon>
        <taxon>Panagrolaimomorpha</taxon>
        <taxon>Strongyloidoidea</taxon>
        <taxon>Steinernematidae</taxon>
        <taxon>Steinernema</taxon>
    </lineage>
</organism>
<feature type="region of interest" description="Disordered" evidence="1">
    <location>
        <begin position="1"/>
        <end position="54"/>
    </location>
</feature>
<evidence type="ECO:0000313" key="2">
    <source>
        <dbReference type="EMBL" id="TKR71733.1"/>
    </source>
</evidence>